<comment type="caution">
    <text evidence="1">The sequence shown here is derived from an EMBL/GenBank/DDBJ whole genome shotgun (WGS) entry which is preliminary data.</text>
</comment>
<dbReference type="EMBL" id="VSSQ01034550">
    <property type="protein sequence ID" value="MPM86535.1"/>
    <property type="molecule type" value="Genomic_DNA"/>
</dbReference>
<dbReference type="InterPro" id="IPR036390">
    <property type="entry name" value="WH_DNA-bd_sf"/>
</dbReference>
<dbReference type="Gene3D" id="1.10.10.10">
    <property type="entry name" value="Winged helix-like DNA-binding domain superfamily/Winged helix DNA-binding domain"/>
    <property type="match status" value="1"/>
</dbReference>
<accession>A0A645DBC3</accession>
<organism evidence="1">
    <name type="scientific">bioreactor metagenome</name>
    <dbReference type="NCBI Taxonomy" id="1076179"/>
    <lineage>
        <taxon>unclassified sequences</taxon>
        <taxon>metagenomes</taxon>
        <taxon>ecological metagenomes</taxon>
    </lineage>
</organism>
<protein>
    <submittedName>
        <fullName evidence="1">Uncharacterized protein</fullName>
    </submittedName>
</protein>
<dbReference type="SUPFAM" id="SSF46785">
    <property type="entry name" value="Winged helix' DNA-binding domain"/>
    <property type="match status" value="1"/>
</dbReference>
<reference evidence="1" key="1">
    <citation type="submission" date="2019-08" db="EMBL/GenBank/DDBJ databases">
        <authorList>
            <person name="Kucharzyk K."/>
            <person name="Murdoch R.W."/>
            <person name="Higgins S."/>
            <person name="Loffler F."/>
        </authorList>
    </citation>
    <scope>NUCLEOTIDE SEQUENCE</scope>
</reference>
<dbReference type="AlphaFoldDB" id="A0A645DBC3"/>
<sequence length="72" mass="8272">MSKIQLVKKYILKEIMQRKIMEGQRVPGCREIAQILSVNKITVNKAYCSCYGSRFHPTPADIQKCLYGADKH</sequence>
<dbReference type="InterPro" id="IPR036388">
    <property type="entry name" value="WH-like_DNA-bd_sf"/>
</dbReference>
<name>A0A645DBC3_9ZZZZ</name>
<evidence type="ECO:0000313" key="1">
    <source>
        <dbReference type="EMBL" id="MPM86535.1"/>
    </source>
</evidence>
<gene>
    <name evidence="1" type="ORF">SDC9_133624</name>
</gene>
<proteinExistence type="predicted"/>